<dbReference type="InterPro" id="IPR003347">
    <property type="entry name" value="JmjC_dom"/>
</dbReference>
<dbReference type="Gene3D" id="2.60.120.650">
    <property type="entry name" value="Cupin"/>
    <property type="match status" value="1"/>
</dbReference>
<feature type="region of interest" description="Disordered" evidence="1">
    <location>
        <begin position="112"/>
        <end position="162"/>
    </location>
</feature>
<accession>A0A6G1GP36</accession>
<dbReference type="Proteomes" id="UP000800041">
    <property type="component" value="Unassembled WGS sequence"/>
</dbReference>
<evidence type="ECO:0000256" key="1">
    <source>
        <dbReference type="SAM" id="MobiDB-lite"/>
    </source>
</evidence>
<name>A0A6G1GP36_9PEZI</name>
<sequence>MPPSTYSPANCTRTHSEDFLGKRYMITGQKLTVIYVRDVMTQQDIESFDDAITYHSLRLVRKGEPIPGEDNHGNKTFKFYTERISGSYRCESLKRLNIFGVPFIISPGAKPINEKKRSRRTSQSDVGGDFLGSVNGKKRPIRTSQHDVESNTALNLRPQPLSARGVSGRMQPLLKDNKYQWDDTGLPDNIKCYYNVFKEIQKYEESEDSHLWTSLGILPPKTYSASICFRSGEPRNGVDLLKGDVLDNTSKIPVWTRGSSTQQSQGAGLFQAIHQLYFPDYEQPFFTLNIPTSPALAIPEELKLLGIDARDSDLHSSINITPRGAFVDFHIDNGQDALNGIIDMSSQQPSCIKLWILAPPTNHNLKKMYSVTGQGLKFFNLYKTLQSVRCLITTQDQVLYLPAGCIHAVWTEEGGLCTGITWTTPKSISLISQIFSYEVQYDQADDGTYYILSNAIIGACKGETQLALRAWCRSSEHFHKLQKIVKHVKDVFQKNIPDQDFLCSSCQKRFSEHFTKRSQRVK</sequence>
<gene>
    <name evidence="3" type="ORF">K402DRAFT_188269</name>
</gene>
<dbReference type="PROSITE" id="PS51184">
    <property type="entry name" value="JMJC"/>
    <property type="match status" value="1"/>
</dbReference>
<feature type="domain" description="JmjC" evidence="2">
    <location>
        <begin position="279"/>
        <end position="439"/>
    </location>
</feature>
<evidence type="ECO:0000313" key="4">
    <source>
        <dbReference type="Proteomes" id="UP000800041"/>
    </source>
</evidence>
<dbReference type="SUPFAM" id="SSF51197">
    <property type="entry name" value="Clavaminate synthase-like"/>
    <property type="match status" value="1"/>
</dbReference>
<proteinExistence type="predicted"/>
<dbReference type="EMBL" id="ML977181">
    <property type="protein sequence ID" value="KAF1982695.1"/>
    <property type="molecule type" value="Genomic_DNA"/>
</dbReference>
<evidence type="ECO:0000259" key="2">
    <source>
        <dbReference type="PROSITE" id="PS51184"/>
    </source>
</evidence>
<reference evidence="3" key="1">
    <citation type="journal article" date="2020" name="Stud. Mycol.">
        <title>101 Dothideomycetes genomes: a test case for predicting lifestyles and emergence of pathogens.</title>
        <authorList>
            <person name="Haridas S."/>
            <person name="Albert R."/>
            <person name="Binder M."/>
            <person name="Bloem J."/>
            <person name="Labutti K."/>
            <person name="Salamov A."/>
            <person name="Andreopoulos B."/>
            <person name="Baker S."/>
            <person name="Barry K."/>
            <person name="Bills G."/>
            <person name="Bluhm B."/>
            <person name="Cannon C."/>
            <person name="Castanera R."/>
            <person name="Culley D."/>
            <person name="Daum C."/>
            <person name="Ezra D."/>
            <person name="Gonzalez J."/>
            <person name="Henrissat B."/>
            <person name="Kuo A."/>
            <person name="Liang C."/>
            <person name="Lipzen A."/>
            <person name="Lutzoni F."/>
            <person name="Magnuson J."/>
            <person name="Mondo S."/>
            <person name="Nolan M."/>
            <person name="Ohm R."/>
            <person name="Pangilinan J."/>
            <person name="Park H.-J."/>
            <person name="Ramirez L."/>
            <person name="Alfaro M."/>
            <person name="Sun H."/>
            <person name="Tritt A."/>
            <person name="Yoshinaga Y."/>
            <person name="Zwiers L.-H."/>
            <person name="Turgeon B."/>
            <person name="Goodwin S."/>
            <person name="Spatafora J."/>
            <person name="Crous P."/>
            <person name="Grigoriev I."/>
        </authorList>
    </citation>
    <scope>NUCLEOTIDE SEQUENCE</scope>
    <source>
        <strain evidence="3">CBS 113979</strain>
    </source>
</reference>
<protein>
    <recommendedName>
        <fullName evidence="2">JmjC domain-containing protein</fullName>
    </recommendedName>
</protein>
<dbReference type="OrthoDB" id="3790934at2759"/>
<evidence type="ECO:0000313" key="3">
    <source>
        <dbReference type="EMBL" id="KAF1982695.1"/>
    </source>
</evidence>
<dbReference type="AlphaFoldDB" id="A0A6G1GP36"/>
<organism evidence="3 4">
    <name type="scientific">Aulographum hederae CBS 113979</name>
    <dbReference type="NCBI Taxonomy" id="1176131"/>
    <lineage>
        <taxon>Eukaryota</taxon>
        <taxon>Fungi</taxon>
        <taxon>Dikarya</taxon>
        <taxon>Ascomycota</taxon>
        <taxon>Pezizomycotina</taxon>
        <taxon>Dothideomycetes</taxon>
        <taxon>Pleosporomycetidae</taxon>
        <taxon>Aulographales</taxon>
        <taxon>Aulographaceae</taxon>
    </lineage>
</organism>
<keyword evidence="4" id="KW-1185">Reference proteome</keyword>